<dbReference type="GO" id="GO:0016342">
    <property type="term" value="C:catenin complex"/>
    <property type="evidence" value="ECO:0007669"/>
    <property type="project" value="TreeGrafter"/>
</dbReference>
<dbReference type="InterPro" id="IPR001033">
    <property type="entry name" value="Alpha_catenin"/>
</dbReference>
<dbReference type="GO" id="GO:0098609">
    <property type="term" value="P:cell-cell adhesion"/>
    <property type="evidence" value="ECO:0007669"/>
    <property type="project" value="TreeGrafter"/>
</dbReference>
<keyword evidence="5" id="KW-0130">Cell adhesion</keyword>
<dbReference type="PANTHER" id="PTHR18914:SF30">
    <property type="entry name" value="VINCULIN_ALPHA-CATENIN FAMILY MEMBER 1"/>
    <property type="match status" value="1"/>
</dbReference>
<feature type="compositionally biased region" description="Basic and acidic residues" evidence="7">
    <location>
        <begin position="932"/>
        <end position="944"/>
    </location>
</feature>
<dbReference type="GO" id="GO:0005737">
    <property type="term" value="C:cytoplasm"/>
    <property type="evidence" value="ECO:0007669"/>
    <property type="project" value="UniProtKB-SubCell"/>
</dbReference>
<dbReference type="GO" id="GO:0051015">
    <property type="term" value="F:actin filament binding"/>
    <property type="evidence" value="ECO:0007669"/>
    <property type="project" value="InterPro"/>
</dbReference>
<comment type="subcellular location">
    <subcellularLocation>
        <location evidence="1">Cell junction</location>
    </subcellularLocation>
    <subcellularLocation>
        <location evidence="2">Cytoplasm</location>
    </subcellularLocation>
</comment>
<evidence type="ECO:0000256" key="6">
    <source>
        <dbReference type="ARBA" id="ARBA00022949"/>
    </source>
</evidence>
<dbReference type="Proteomes" id="UP001174909">
    <property type="component" value="Unassembled WGS sequence"/>
</dbReference>
<dbReference type="Pfam" id="PF01044">
    <property type="entry name" value="Vinculin"/>
    <property type="match status" value="1"/>
</dbReference>
<evidence type="ECO:0000256" key="3">
    <source>
        <dbReference type="ARBA" id="ARBA00008376"/>
    </source>
</evidence>
<evidence type="ECO:0000313" key="9">
    <source>
        <dbReference type="Proteomes" id="UP001174909"/>
    </source>
</evidence>
<comment type="similarity">
    <text evidence="3">Belongs to the vinculin/alpha-catenin family.</text>
</comment>
<dbReference type="PANTHER" id="PTHR18914">
    <property type="entry name" value="ALPHA CATENIN"/>
    <property type="match status" value="1"/>
</dbReference>
<evidence type="ECO:0000313" key="8">
    <source>
        <dbReference type="EMBL" id="CAI8041298.1"/>
    </source>
</evidence>
<keyword evidence="6" id="KW-0965">Cell junction</keyword>
<proteinExistence type="inferred from homology"/>
<comment type="caution">
    <text evidence="8">The sequence shown here is derived from an EMBL/GenBank/DDBJ whole genome shotgun (WGS) entry which is preliminary data.</text>
</comment>
<evidence type="ECO:0000256" key="1">
    <source>
        <dbReference type="ARBA" id="ARBA00004282"/>
    </source>
</evidence>
<dbReference type="EMBL" id="CASHTH010003177">
    <property type="protein sequence ID" value="CAI8041298.1"/>
    <property type="molecule type" value="Genomic_DNA"/>
</dbReference>
<dbReference type="GO" id="GO:0008013">
    <property type="term" value="F:beta-catenin binding"/>
    <property type="evidence" value="ECO:0007669"/>
    <property type="project" value="TreeGrafter"/>
</dbReference>
<keyword evidence="9" id="KW-1185">Reference proteome</keyword>
<dbReference type="GO" id="GO:0005912">
    <property type="term" value="C:adherens junction"/>
    <property type="evidence" value="ECO:0007669"/>
    <property type="project" value="TreeGrafter"/>
</dbReference>
<name>A0AA35T5G3_GEOBA</name>
<dbReference type="GO" id="GO:0045296">
    <property type="term" value="F:cadherin binding"/>
    <property type="evidence" value="ECO:0007669"/>
    <property type="project" value="InterPro"/>
</dbReference>
<organism evidence="8 9">
    <name type="scientific">Geodia barretti</name>
    <name type="common">Barrett's horny sponge</name>
    <dbReference type="NCBI Taxonomy" id="519541"/>
    <lineage>
        <taxon>Eukaryota</taxon>
        <taxon>Metazoa</taxon>
        <taxon>Porifera</taxon>
        <taxon>Demospongiae</taxon>
        <taxon>Heteroscleromorpha</taxon>
        <taxon>Tetractinellida</taxon>
        <taxon>Astrophorina</taxon>
        <taxon>Geodiidae</taxon>
        <taxon>Geodia</taxon>
    </lineage>
</organism>
<reference evidence="8" key="1">
    <citation type="submission" date="2023-03" db="EMBL/GenBank/DDBJ databases">
        <authorList>
            <person name="Steffen K."/>
            <person name="Cardenas P."/>
        </authorList>
    </citation>
    <scope>NUCLEOTIDE SEQUENCE</scope>
</reference>
<dbReference type="Gene3D" id="1.20.120.810">
    <property type="entry name" value="Vinculin, Vh2 four-helix bundle"/>
    <property type="match status" value="1"/>
</dbReference>
<evidence type="ECO:0000256" key="5">
    <source>
        <dbReference type="ARBA" id="ARBA00022889"/>
    </source>
</evidence>
<dbReference type="PRINTS" id="PR00805">
    <property type="entry name" value="ALPHACATENIN"/>
</dbReference>
<feature type="region of interest" description="Disordered" evidence="7">
    <location>
        <begin position="1"/>
        <end position="35"/>
    </location>
</feature>
<dbReference type="SUPFAM" id="SSF47220">
    <property type="entry name" value="alpha-catenin/vinculin-like"/>
    <property type="match status" value="3"/>
</dbReference>
<feature type="region of interest" description="Disordered" evidence="7">
    <location>
        <begin position="913"/>
        <end position="1013"/>
    </location>
</feature>
<dbReference type="GO" id="GO:0016477">
    <property type="term" value="P:cell migration"/>
    <property type="evidence" value="ECO:0007669"/>
    <property type="project" value="TreeGrafter"/>
</dbReference>
<feature type="compositionally biased region" description="Acidic residues" evidence="7">
    <location>
        <begin position="1"/>
        <end position="11"/>
    </location>
</feature>
<evidence type="ECO:0000256" key="4">
    <source>
        <dbReference type="ARBA" id="ARBA00022490"/>
    </source>
</evidence>
<dbReference type="InterPro" id="IPR036723">
    <property type="entry name" value="Alpha-catenin/vinculin-like_sf"/>
</dbReference>
<gene>
    <name evidence="8" type="ORF">GBAR_LOCUS22962</name>
</gene>
<sequence length="1013" mass="110696">MAETSSSEEDTSPLSSARPSPEPPTTVETAGKKELETRTKAVEEALSPLIEQITRLSGDQKLDPTKPLPPSVERLAVVVQRATETLVSLGEQIASENPTFQEDLLLACNEVKVAGGSMQRATLDFSGDTLDAGRREAMAEASRALLIAVTRLLAVVDTIDSHTPSQTSIMMEAKLKTLYEVSSEAELMRTVRDCTPDITRLTQLAAQKFSEEGSEEKQQILAAAQTQLNQASRSLITSSKTFLNYPHMASAKANRDYVVSSMTEALVVIAELTDGRDASSTTFLTAVEERPGLYQYFDELESLLSVTVGMEPSGYTHHQTRLGTVLKRILAEAGDLLSLSFPHDYRQHSIITLSQTLKHGTRRLLLALGRGGRREEEEEEEGGGSAGDTVIGDIIIEVESTAQDLKKELTNAVMDQLSGAFLQPLVSVERVETGAKAGKETTVRKRLSSFKKHAADMEKAAQLVCSLSRDRYGVRTTQFVVKYISSLKSQVAYAAQTLCMHPASHLALRNMVLFREAWAENVQLLLSSLEALAPLTQFMSVVEVLIREDSGRFMKAVEGGDGREARRAVQTVKGRGQQLLRVVKEDLAGNPRAYSQEQLPGVKASAQTLADKSLQWFGNLGLKAADTVASTHNPHTVNQTALEEAAQKMNEDVWRLRRAVLQARGEYEGDSGTPTPSAISPYTLSQESVISLGGNMSPGGDKFERTPTYSGVFQEEVEEGGASQTVLEALSPGQREQLARETDTLSQEHSRFEDEVSRWSNSGHDIIIIAKEMCNMMMDMSNFTKGEGQLKTSMDVIITAKDIARAGEYLYKVTRPVAEKCPSSQHRDELLVHLDRMRLHTQQLKITSRVTLEQEGPPGETVDSASAMLSAGRNLMDSVVQVVKTCYLASSAIARIEGTVPEEVVQWRLQSPQLKQLTPEQSGAPPGNNRDTPSKTYREQRRAEPSPISQLEEFQSEPEVGGTGRRRKVTPVPAPTRGGRPRRPRGGGGGGGTDLEAIPEVASSHSLHETTFL</sequence>
<protein>
    <submittedName>
        <fullName evidence="8">Catenin alpha</fullName>
    </submittedName>
</protein>
<keyword evidence="4" id="KW-0963">Cytoplasm</keyword>
<dbReference type="InterPro" id="IPR006077">
    <property type="entry name" value="Vinculin/catenin"/>
</dbReference>
<evidence type="ECO:0000256" key="7">
    <source>
        <dbReference type="SAM" id="MobiDB-lite"/>
    </source>
</evidence>
<evidence type="ECO:0000256" key="2">
    <source>
        <dbReference type="ARBA" id="ARBA00004496"/>
    </source>
</evidence>
<dbReference type="AlphaFoldDB" id="A0AA35T5G3"/>
<accession>A0AA35T5G3</accession>
<dbReference type="Gene3D" id="1.20.120.230">
    <property type="entry name" value="Alpha-catenin/vinculin-like"/>
    <property type="match status" value="4"/>
</dbReference>